<evidence type="ECO:0000313" key="2">
    <source>
        <dbReference type="EMBL" id="KAK1900559.1"/>
    </source>
</evidence>
<protein>
    <submittedName>
        <fullName evidence="2">Cytospin-A</fullName>
    </submittedName>
</protein>
<sequence>MATPVPVLRILNPQAPGDRQQAVAVPSKEARLYRDKGKAFSTPPVELLSEATAMAKAEKLLRAKGTPRPSRQQCLGKLVLPFGKYLNAPFHWLVANDVGYIKFTAGTKSLKGRRDMIAPLSHPQTSLPPVSLPRPRPPTPTPAPAPAPAPRPLPSPSPSTATRAIAGPSTRPIVHAIAGRPILPATSTIARPVPSLFPGPILPASQPTPAIAGPSSMPLLPAIQATPSANVSVPPTIECIPSSWARSTLYKRKGVDEPSGVGAKVSRVQKLPSCTCCGQPTQGHKKYRRKVFCPVKMMSPSKGLEKNTVYNSYQHFTAVVDALEQ</sequence>
<keyword evidence="3" id="KW-1185">Reference proteome</keyword>
<evidence type="ECO:0000313" key="3">
    <source>
        <dbReference type="Proteomes" id="UP001228049"/>
    </source>
</evidence>
<dbReference type="EMBL" id="JASDAP010000007">
    <property type="protein sequence ID" value="KAK1900559.1"/>
    <property type="molecule type" value="Genomic_DNA"/>
</dbReference>
<comment type="caution">
    <text evidence="2">The sequence shown here is derived from an EMBL/GenBank/DDBJ whole genome shotgun (WGS) entry which is preliminary data.</text>
</comment>
<evidence type="ECO:0000256" key="1">
    <source>
        <dbReference type="SAM" id="MobiDB-lite"/>
    </source>
</evidence>
<feature type="compositionally biased region" description="Pro residues" evidence="1">
    <location>
        <begin position="130"/>
        <end position="157"/>
    </location>
</feature>
<organism evidence="2 3">
    <name type="scientific">Dissostichus eleginoides</name>
    <name type="common">Patagonian toothfish</name>
    <name type="synonym">Dissostichus amissus</name>
    <dbReference type="NCBI Taxonomy" id="100907"/>
    <lineage>
        <taxon>Eukaryota</taxon>
        <taxon>Metazoa</taxon>
        <taxon>Chordata</taxon>
        <taxon>Craniata</taxon>
        <taxon>Vertebrata</taxon>
        <taxon>Euteleostomi</taxon>
        <taxon>Actinopterygii</taxon>
        <taxon>Neopterygii</taxon>
        <taxon>Teleostei</taxon>
        <taxon>Neoteleostei</taxon>
        <taxon>Acanthomorphata</taxon>
        <taxon>Eupercaria</taxon>
        <taxon>Perciformes</taxon>
        <taxon>Notothenioidei</taxon>
        <taxon>Nototheniidae</taxon>
        <taxon>Dissostichus</taxon>
    </lineage>
</organism>
<reference evidence="2" key="1">
    <citation type="submission" date="2023-04" db="EMBL/GenBank/DDBJ databases">
        <title>Chromosome-level genome of Chaenocephalus aceratus.</title>
        <authorList>
            <person name="Park H."/>
        </authorList>
    </citation>
    <scope>NUCLEOTIDE SEQUENCE</scope>
    <source>
        <strain evidence="2">DE</strain>
        <tissue evidence="2">Muscle</tissue>
    </source>
</reference>
<gene>
    <name evidence="2" type="ORF">KUDE01_001346</name>
</gene>
<proteinExistence type="predicted"/>
<accession>A0AAD9FG56</accession>
<feature type="region of interest" description="Disordered" evidence="1">
    <location>
        <begin position="119"/>
        <end position="165"/>
    </location>
</feature>
<dbReference type="Proteomes" id="UP001228049">
    <property type="component" value="Unassembled WGS sequence"/>
</dbReference>
<name>A0AAD9FG56_DISEL</name>
<dbReference type="AlphaFoldDB" id="A0AAD9FG56"/>